<keyword evidence="1" id="KW-0472">Membrane</keyword>
<name>A0A5P9QEZ9_9MICO</name>
<protein>
    <submittedName>
        <fullName evidence="2">Uncharacterized protein</fullName>
    </submittedName>
</protein>
<organism evidence="2 3">
    <name type="scientific">Luteimicrobium xylanilyticum</name>
    <dbReference type="NCBI Taxonomy" id="1133546"/>
    <lineage>
        <taxon>Bacteria</taxon>
        <taxon>Bacillati</taxon>
        <taxon>Actinomycetota</taxon>
        <taxon>Actinomycetes</taxon>
        <taxon>Micrococcales</taxon>
        <taxon>Luteimicrobium</taxon>
    </lineage>
</organism>
<keyword evidence="1" id="KW-0812">Transmembrane</keyword>
<evidence type="ECO:0000313" key="2">
    <source>
        <dbReference type="EMBL" id="QFU99836.1"/>
    </source>
</evidence>
<evidence type="ECO:0000256" key="1">
    <source>
        <dbReference type="SAM" id="Phobius"/>
    </source>
</evidence>
<sequence>MKIVSPAGETYRVHRRVLPWRRKIREKPDWDLLDALDVPDVDHLGVLGAILLVIGIIVALPIIVLALLVAGELLLLLLLLPLFVLARVAFKKPWIVEVTHRRKVVHAEAVVGWGAAGKRARALADELRTAALEPTPAT</sequence>
<dbReference type="AlphaFoldDB" id="A0A5P9QEZ9"/>
<reference evidence="2 3" key="1">
    <citation type="submission" date="2019-10" db="EMBL/GenBank/DDBJ databases">
        <title>Genome sequence of Luteimicrobium xylanilyticum HY-24.</title>
        <authorList>
            <person name="Kim D.Y."/>
            <person name="Park H.-Y."/>
        </authorList>
    </citation>
    <scope>NUCLEOTIDE SEQUENCE [LARGE SCALE GENOMIC DNA]</scope>
    <source>
        <strain evidence="2 3">HY-24</strain>
    </source>
</reference>
<evidence type="ECO:0000313" key="3">
    <source>
        <dbReference type="Proteomes" id="UP000326702"/>
    </source>
</evidence>
<dbReference type="Proteomes" id="UP000326702">
    <property type="component" value="Chromosome"/>
</dbReference>
<gene>
    <name evidence="2" type="ORF">KDY119_03372</name>
</gene>
<feature type="transmembrane region" description="Helical" evidence="1">
    <location>
        <begin position="73"/>
        <end position="90"/>
    </location>
</feature>
<feature type="transmembrane region" description="Helical" evidence="1">
    <location>
        <begin position="44"/>
        <end position="67"/>
    </location>
</feature>
<dbReference type="EMBL" id="CP045529">
    <property type="protein sequence ID" value="QFU99836.1"/>
    <property type="molecule type" value="Genomic_DNA"/>
</dbReference>
<keyword evidence="1" id="KW-1133">Transmembrane helix</keyword>
<dbReference type="KEGG" id="lxl:KDY119_03372"/>
<proteinExistence type="predicted"/>
<keyword evidence="3" id="KW-1185">Reference proteome</keyword>
<dbReference type="RefSeq" id="WP_036947606.1">
    <property type="nucleotide sequence ID" value="NZ_BAABIH010000016.1"/>
</dbReference>
<accession>A0A5P9QEZ9</accession>